<dbReference type="EMBL" id="JARPOI010000004">
    <property type="protein sequence ID" value="KAJ9182968.1"/>
    <property type="molecule type" value="Genomic_DNA"/>
</dbReference>
<comment type="caution">
    <text evidence="2">The sequence shown here is derived from an EMBL/GenBank/DDBJ whole genome shotgun (WGS) entry which is preliminary data.</text>
</comment>
<sequence>MDLKSKGIAWVGNIYQRIETICHEVDNIVNQDTVRYVENQVHTMGENMKKFYSDVQDLIPPIVDPVRCEAQVVALKANAAVSTYIKSSIGVEEDHGHTIPIKQSLLEPSDFDNVENQPGNELSEHHFVNQSDTPTSGESLEGAESDSAPGKIDDVSPSNELSGHDLVNQSNSPTSEESLCGAESDSAPVKVNEVSTINELSVHHLVTQSNTSISGESIEGAQFDSAPTKIDDISTNGNSDFSTKEIAIKDKSNAPEAFESIAPHEKESFNASLSSEFTSYSDENMRVSMSEFSPASSLRGEEFQSPQKVEEVCYISAAADDSDSLSDVSSAVALSEMAVSVASSCGSIFTEPRTLPENSFNDVLTKVVSYGNSAIMGGHYSDSSNVLSSSMSASVISSHREVVAGHTCSSSVLSLESTACSNYSSNFSDGITDSGMETIDLSDKVKLDDSCVFVDNSMLYEVSRRSRKLRSFKKKLQDAFTSKKRLSKEYEQLAIWYGDPDIEASEDTLHDQLQSSSTVTLDADCQIHHINDSEWELL</sequence>
<dbReference type="EMBL" id="JARPOI010000004">
    <property type="protein sequence ID" value="KAJ9182967.1"/>
    <property type="molecule type" value="Genomic_DNA"/>
</dbReference>
<evidence type="ECO:0000313" key="3">
    <source>
        <dbReference type="Proteomes" id="UP001174677"/>
    </source>
</evidence>
<accession>A0ABQ9MU67</accession>
<evidence type="ECO:0000313" key="2">
    <source>
        <dbReference type="EMBL" id="KAJ9182967.1"/>
    </source>
</evidence>
<organism evidence="2 3">
    <name type="scientific">Hevea brasiliensis</name>
    <name type="common">Para rubber tree</name>
    <name type="synonym">Siphonia brasiliensis</name>
    <dbReference type="NCBI Taxonomy" id="3981"/>
    <lineage>
        <taxon>Eukaryota</taxon>
        <taxon>Viridiplantae</taxon>
        <taxon>Streptophyta</taxon>
        <taxon>Embryophyta</taxon>
        <taxon>Tracheophyta</taxon>
        <taxon>Spermatophyta</taxon>
        <taxon>Magnoliopsida</taxon>
        <taxon>eudicotyledons</taxon>
        <taxon>Gunneridae</taxon>
        <taxon>Pentapetalae</taxon>
        <taxon>rosids</taxon>
        <taxon>fabids</taxon>
        <taxon>Malpighiales</taxon>
        <taxon>Euphorbiaceae</taxon>
        <taxon>Crotonoideae</taxon>
        <taxon>Micrandreae</taxon>
        <taxon>Hevea</taxon>
    </lineage>
</organism>
<name>A0ABQ9MU67_HEVBR</name>
<dbReference type="Proteomes" id="UP001174677">
    <property type="component" value="Chromosome 4"/>
</dbReference>
<proteinExistence type="predicted"/>
<keyword evidence="3" id="KW-1185">Reference proteome</keyword>
<evidence type="ECO:0000256" key="1">
    <source>
        <dbReference type="SAM" id="MobiDB-lite"/>
    </source>
</evidence>
<dbReference type="InterPro" id="IPR053273">
    <property type="entry name" value="CST_Regulator"/>
</dbReference>
<dbReference type="PANTHER" id="PTHR34659:SF1">
    <property type="entry name" value="PROTEIN EGT2"/>
    <property type="match status" value="1"/>
</dbReference>
<feature type="compositionally biased region" description="Polar residues" evidence="1">
    <location>
        <begin position="128"/>
        <end position="138"/>
    </location>
</feature>
<protein>
    <submittedName>
        <fullName evidence="2">Uncharacterized protein</fullName>
    </submittedName>
</protein>
<gene>
    <name evidence="2" type="ORF">P3X46_006894</name>
</gene>
<dbReference type="PANTHER" id="PTHR34659">
    <property type="entry name" value="BNAA05G11610D PROTEIN"/>
    <property type="match status" value="1"/>
</dbReference>
<feature type="compositionally biased region" description="Polar residues" evidence="1">
    <location>
        <begin position="156"/>
        <end position="177"/>
    </location>
</feature>
<reference evidence="2" key="1">
    <citation type="journal article" date="2023" name="Plant Biotechnol. J.">
        <title>Chromosome-level wild Hevea brasiliensis genome provides new tools for genomic-assisted breeding and valuable loci to elevate rubber yield.</title>
        <authorList>
            <person name="Cheng H."/>
            <person name="Song X."/>
            <person name="Hu Y."/>
            <person name="Wu T."/>
            <person name="Yang Q."/>
            <person name="An Z."/>
            <person name="Feng S."/>
            <person name="Deng Z."/>
            <person name="Wu W."/>
            <person name="Zeng X."/>
            <person name="Tu M."/>
            <person name="Wang X."/>
            <person name="Huang H."/>
        </authorList>
    </citation>
    <scope>NUCLEOTIDE SEQUENCE</scope>
    <source>
        <strain evidence="2">MT/VB/25A 57/8</strain>
    </source>
</reference>
<feature type="region of interest" description="Disordered" evidence="1">
    <location>
        <begin position="102"/>
        <end position="186"/>
    </location>
</feature>